<dbReference type="STRING" id="2074.BG845_02026"/>
<dbReference type="EMBL" id="MIGB01000008">
    <property type="protein sequence ID" value="OSY41535.1"/>
    <property type="molecule type" value="Genomic_DNA"/>
</dbReference>
<name>A0A1Y2N241_PSEAH</name>
<feature type="domain" description="WYL" evidence="1">
    <location>
        <begin position="169"/>
        <end position="234"/>
    </location>
</feature>
<evidence type="ECO:0000313" key="4">
    <source>
        <dbReference type="Proteomes" id="UP000194360"/>
    </source>
</evidence>
<reference evidence="3 4" key="1">
    <citation type="submission" date="2016-09" db="EMBL/GenBank/DDBJ databases">
        <title>Pseudonocardia autotrophica DSM535, a candidate organism with high potential of specific P450 cytochromes.</title>
        <authorList>
            <person name="Grumaz C."/>
            <person name="Vainshtein Y."/>
            <person name="Kirstahler P."/>
            <person name="Sohn K."/>
        </authorList>
    </citation>
    <scope>NUCLEOTIDE SEQUENCE [LARGE SCALE GENOMIC DNA]</scope>
    <source>
        <strain evidence="3 4">DSM 535</strain>
    </source>
</reference>
<accession>A0A1Y2N241</accession>
<dbReference type="PANTHER" id="PTHR34580">
    <property type="match status" value="1"/>
</dbReference>
<evidence type="ECO:0000259" key="1">
    <source>
        <dbReference type="Pfam" id="PF13280"/>
    </source>
</evidence>
<keyword evidence="4" id="KW-1185">Reference proteome</keyword>
<dbReference type="Pfam" id="PF25583">
    <property type="entry name" value="WCX"/>
    <property type="match status" value="1"/>
</dbReference>
<dbReference type="Pfam" id="PF13280">
    <property type="entry name" value="WYL"/>
    <property type="match status" value="1"/>
</dbReference>
<dbReference type="PANTHER" id="PTHR34580:SF3">
    <property type="entry name" value="PROTEIN PAFB"/>
    <property type="match status" value="1"/>
</dbReference>
<protein>
    <submittedName>
        <fullName evidence="3">Uncharacterized protein</fullName>
    </submittedName>
</protein>
<gene>
    <name evidence="3" type="ORF">BG845_02026</name>
</gene>
<dbReference type="Proteomes" id="UP000194360">
    <property type="component" value="Unassembled WGS sequence"/>
</dbReference>
<evidence type="ECO:0000313" key="3">
    <source>
        <dbReference type="EMBL" id="OSY41535.1"/>
    </source>
</evidence>
<organism evidence="3 4">
    <name type="scientific">Pseudonocardia autotrophica</name>
    <name type="common">Amycolata autotrophica</name>
    <name type="synonym">Nocardia autotrophica</name>
    <dbReference type="NCBI Taxonomy" id="2074"/>
    <lineage>
        <taxon>Bacteria</taxon>
        <taxon>Bacillati</taxon>
        <taxon>Actinomycetota</taxon>
        <taxon>Actinomycetes</taxon>
        <taxon>Pseudonocardiales</taxon>
        <taxon>Pseudonocardiaceae</taxon>
        <taxon>Pseudonocardia</taxon>
    </lineage>
</organism>
<dbReference type="InterPro" id="IPR051534">
    <property type="entry name" value="CBASS_pafABC_assoc_protein"/>
</dbReference>
<comment type="caution">
    <text evidence="3">The sequence shown here is derived from an EMBL/GenBank/DDBJ whole genome shotgun (WGS) entry which is preliminary data.</text>
</comment>
<dbReference type="InterPro" id="IPR057727">
    <property type="entry name" value="WCX_dom"/>
</dbReference>
<proteinExistence type="predicted"/>
<dbReference type="AlphaFoldDB" id="A0A1Y2N241"/>
<feature type="domain" description="WCX" evidence="2">
    <location>
        <begin position="270"/>
        <end position="343"/>
    </location>
</feature>
<dbReference type="InterPro" id="IPR026881">
    <property type="entry name" value="WYL_dom"/>
</dbReference>
<dbReference type="PROSITE" id="PS52050">
    <property type="entry name" value="WYL"/>
    <property type="match status" value="1"/>
</dbReference>
<evidence type="ECO:0000259" key="2">
    <source>
        <dbReference type="Pfam" id="PF25583"/>
    </source>
</evidence>
<sequence length="352" mass="37382">MRHPVTGCAGRPVPPGARGYDAVVSSARAERLVNLVLCLMSTRQFLSAERIRATVPGYAEAASDEAFFRMFERDKAELRELGVPLETGHTSAFDTVEGYRIARADYELGEIELAPDEATVVALAGNLWDTPDLAGAAHGALVKLRAAGVEVAESPAATVRTGLHAGEPALAPLLAATRAGRAVIFSHRRGGPAGEPTRREVEPWGVVSFRGRWYLVGHDRGRDDVRCFRLSRIQGEIRPTGPEGAVRVPDGVDLRALVRASAGPPPVSGTALVWVARDRAAGLRRLGRERGPAEHAGRAGVTIELDVRDRDTVARWLAGHGPDVAVLDPPELAGAVRSLWAGAAAIAAEAAR</sequence>